<keyword evidence="15" id="KW-1185">Reference proteome</keyword>
<dbReference type="PANTHER" id="PTHR11946:SF93">
    <property type="entry name" value="VALINE--TRNA LIGASE, CHLOROPLASTIC_MITOCHONDRIAL 2"/>
    <property type="match status" value="1"/>
</dbReference>
<keyword evidence="7 10" id="KW-0648">Protein biosynthesis</keyword>
<accession>A0A517XVQ2</accession>
<dbReference type="GO" id="GO:0004832">
    <property type="term" value="F:valine-tRNA ligase activity"/>
    <property type="evidence" value="ECO:0007669"/>
    <property type="project" value="UniProtKB-UniRule"/>
</dbReference>
<feature type="coiled-coil region" evidence="10">
    <location>
        <begin position="982"/>
        <end position="1044"/>
    </location>
</feature>
<evidence type="ECO:0000313" key="14">
    <source>
        <dbReference type="EMBL" id="QDU21592.1"/>
    </source>
</evidence>
<keyword evidence="10" id="KW-0175">Coiled coil</keyword>
<comment type="caution">
    <text evidence="10">Lacks conserved residue(s) required for the propagation of feature annotation.</text>
</comment>
<dbReference type="OrthoDB" id="9810365at2"/>
<dbReference type="Pfam" id="PF08264">
    <property type="entry name" value="Anticodon_1"/>
    <property type="match status" value="1"/>
</dbReference>
<dbReference type="InterPro" id="IPR019499">
    <property type="entry name" value="Val-tRNA_synth_tRNA-bd"/>
</dbReference>
<keyword evidence="8 10" id="KW-0030">Aminoacyl-tRNA synthetase</keyword>
<keyword evidence="5 10" id="KW-0547">Nucleotide-binding</keyword>
<evidence type="ECO:0000256" key="9">
    <source>
        <dbReference type="ARBA" id="ARBA00047552"/>
    </source>
</evidence>
<proteinExistence type="inferred from homology"/>
<evidence type="ECO:0000256" key="6">
    <source>
        <dbReference type="ARBA" id="ARBA00022840"/>
    </source>
</evidence>
<feature type="domain" description="Valyl-tRNA synthetase tRNA-binding arm" evidence="13">
    <location>
        <begin position="979"/>
        <end position="1042"/>
    </location>
</feature>
<comment type="catalytic activity">
    <reaction evidence="9 10">
        <text>tRNA(Val) + L-valine + ATP = L-valyl-tRNA(Val) + AMP + diphosphate</text>
        <dbReference type="Rhea" id="RHEA:10704"/>
        <dbReference type="Rhea" id="RHEA-COMP:9672"/>
        <dbReference type="Rhea" id="RHEA-COMP:9708"/>
        <dbReference type="ChEBI" id="CHEBI:30616"/>
        <dbReference type="ChEBI" id="CHEBI:33019"/>
        <dbReference type="ChEBI" id="CHEBI:57762"/>
        <dbReference type="ChEBI" id="CHEBI:78442"/>
        <dbReference type="ChEBI" id="CHEBI:78537"/>
        <dbReference type="ChEBI" id="CHEBI:456215"/>
        <dbReference type="EC" id="6.1.1.9"/>
    </reaction>
</comment>
<evidence type="ECO:0000313" key="15">
    <source>
        <dbReference type="Proteomes" id="UP000319576"/>
    </source>
</evidence>
<evidence type="ECO:0000256" key="8">
    <source>
        <dbReference type="ARBA" id="ARBA00023146"/>
    </source>
</evidence>
<reference evidence="14 15" key="1">
    <citation type="submission" date="2019-02" db="EMBL/GenBank/DDBJ databases">
        <title>Deep-cultivation of Planctomycetes and their phenomic and genomic characterization uncovers novel biology.</title>
        <authorList>
            <person name="Wiegand S."/>
            <person name="Jogler M."/>
            <person name="Boedeker C."/>
            <person name="Pinto D."/>
            <person name="Vollmers J."/>
            <person name="Rivas-Marin E."/>
            <person name="Kohn T."/>
            <person name="Peeters S.H."/>
            <person name="Heuer A."/>
            <person name="Rast P."/>
            <person name="Oberbeckmann S."/>
            <person name="Bunk B."/>
            <person name="Jeske O."/>
            <person name="Meyerdierks A."/>
            <person name="Storesund J.E."/>
            <person name="Kallscheuer N."/>
            <person name="Luecker S."/>
            <person name="Lage O.M."/>
            <person name="Pohl T."/>
            <person name="Merkel B.J."/>
            <person name="Hornburger P."/>
            <person name="Mueller R.-W."/>
            <person name="Bruemmer F."/>
            <person name="Labrenz M."/>
            <person name="Spormann A.M."/>
            <person name="Op den Camp H."/>
            <person name="Overmann J."/>
            <person name="Amann R."/>
            <person name="Jetten M.S.M."/>
            <person name="Mascher T."/>
            <person name="Medema M.H."/>
            <person name="Devos D.P."/>
            <person name="Kaster A.-K."/>
            <person name="Ovreas L."/>
            <person name="Rohde M."/>
            <person name="Galperin M.Y."/>
            <person name="Jogler C."/>
        </authorList>
    </citation>
    <scope>NUCLEOTIDE SEQUENCE [LARGE SCALE GENOMIC DNA]</scope>
    <source>
        <strain evidence="14 15">ETA_A1</strain>
    </source>
</reference>
<evidence type="ECO:0000256" key="10">
    <source>
        <dbReference type="HAMAP-Rule" id="MF_02004"/>
    </source>
</evidence>
<dbReference type="SUPFAM" id="SSF52374">
    <property type="entry name" value="Nucleotidylyl transferase"/>
    <property type="match status" value="1"/>
</dbReference>
<dbReference type="InterPro" id="IPR009008">
    <property type="entry name" value="Val/Leu/Ile-tRNA-synth_edit"/>
</dbReference>
<feature type="short sequence motif" description="'HIGH' region" evidence="10">
    <location>
        <begin position="46"/>
        <end position="56"/>
    </location>
</feature>
<feature type="domain" description="Aminoacyl-tRNA synthetase class Ia" evidence="11">
    <location>
        <begin position="17"/>
        <end position="452"/>
    </location>
</feature>
<organism evidence="14 15">
    <name type="scientific">Urbifossiella limnaea</name>
    <dbReference type="NCBI Taxonomy" id="2528023"/>
    <lineage>
        <taxon>Bacteria</taxon>
        <taxon>Pseudomonadati</taxon>
        <taxon>Planctomycetota</taxon>
        <taxon>Planctomycetia</taxon>
        <taxon>Gemmatales</taxon>
        <taxon>Gemmataceae</taxon>
        <taxon>Urbifossiella</taxon>
    </lineage>
</organism>
<evidence type="ECO:0000256" key="3">
    <source>
        <dbReference type="ARBA" id="ARBA00022490"/>
    </source>
</evidence>
<dbReference type="GO" id="GO:0006438">
    <property type="term" value="P:valyl-tRNA aminoacylation"/>
    <property type="evidence" value="ECO:0007669"/>
    <property type="project" value="UniProtKB-UniRule"/>
</dbReference>
<comment type="function">
    <text evidence="10">Catalyzes the attachment of valine to tRNA(Val). As ValRS can inadvertently accommodate and process structurally similar amino acids such as threonine, to avoid such errors, it has a 'posttransfer' editing activity that hydrolyzes mischarged Thr-tRNA(Val) in a tRNA-dependent manner.</text>
</comment>
<sequence>MPTELPKAYDPKDAQAKWLRVWDERGYFHSEPDAAKKPFTIVIPPPNVTGALHMGHALNNTLQDVLVRWRRMQGFNALWMPGTDHAGIATQAVVEKRVLAEEKKTRHDLGRDELVRRIWEWKDQYEARILGQLKSIGASCDWARTRFTLDPVCARAVRETFFRMFRDGYIYRGKRLVNWDAQLQTSVADDETYTEDTKGGFWTFKYPVVGVPDTFIRFSTTRPETMLGDTALCVHPSDERYAALVGKNALQPLTGREIPIIADGLLADPTLGTGCVKVTPAHDPNDYACWQRNPHIGVINILNPDGTINAEGKEFAGLDRYKAREAVSKRMEELGFFEGKEDRVIPLKYSDRSKTPIEPYLSDQWFVRMADRDDGKPGLAQLAMDAVSSGRVKFTPERYAKTYLDWLGEKRDWCISRQLWWGHRIPVWTVHVDRENVTSSDITQEWKHRVSRTRDALTAFLKHCRFSEDEFTITEAADFTLHVCSPLPELAQTLDQLSLMCRNSRMRTPEEESAEGTSRLPDRATGNFPPEIIDLVDRQKKLPIAQDEDVLDTWFSSALWPHSTLGWPEQTPELGYYYPTSVLVTSRDIISLWVARMVITGLYNVGEVPFHSVVIHPQLQDAFGERMSKSTGNGIDPLDIVERYGADSLRFQMVSIAGDTQDSRMPVANVCPACDALVPIKQEHLRGRTKKLVCPNCKVPFRPGGPWTSDDPELKTAKQASERFDMGRNFANKMWNATRFLLMNMDGYTPAPVDVAALPTEDRWLLSRLATTAKETTAALEGFRFSEVARGLYEFVWSEFCDWYIEMAKGRLKDAAARPAAQRVLVGVLDGILRLVQPVMPFVAESLWEALNEVAPERGLTATERAEPNACVAKWPSYPAAWADAGVEARFARMQELVRGVREVRNRYQVDDKTRLDVSVKAGAAVAADLTELAVFIGPLAGIATFTASPTVTKPKQAGSVVRPEFEAYVHLAGYIDPAAEAKRTEKQIADKRKQLDGVTAKLANEKFVSSAPGEVVQQQRELVTELQGQIRALEENLRDLKEE</sequence>
<dbReference type="EMBL" id="CP036273">
    <property type="protein sequence ID" value="QDU21592.1"/>
    <property type="molecule type" value="Genomic_DNA"/>
</dbReference>
<protein>
    <recommendedName>
        <fullName evidence="10">Valine--tRNA ligase</fullName>
        <ecNumber evidence="10">6.1.1.9</ecNumber>
    </recommendedName>
    <alternativeName>
        <fullName evidence="10">Valyl-tRNA synthetase</fullName>
        <shortName evidence="10">ValRS</shortName>
    </alternativeName>
</protein>
<dbReference type="SUPFAM" id="SSF47323">
    <property type="entry name" value="Anticodon-binding domain of a subclass of class I aminoacyl-tRNA synthetases"/>
    <property type="match status" value="1"/>
</dbReference>
<dbReference type="GO" id="GO:0005829">
    <property type="term" value="C:cytosol"/>
    <property type="evidence" value="ECO:0007669"/>
    <property type="project" value="TreeGrafter"/>
</dbReference>
<evidence type="ECO:0000256" key="5">
    <source>
        <dbReference type="ARBA" id="ARBA00022741"/>
    </source>
</evidence>
<dbReference type="KEGG" id="uli:ETAA1_35620"/>
<dbReference type="Gene3D" id="1.10.730.10">
    <property type="entry name" value="Isoleucyl-tRNA Synthetase, Domain 1"/>
    <property type="match status" value="1"/>
</dbReference>
<dbReference type="Pfam" id="PF10458">
    <property type="entry name" value="Val_tRNA-synt_C"/>
    <property type="match status" value="1"/>
</dbReference>
<dbReference type="Pfam" id="PF00133">
    <property type="entry name" value="tRNA-synt_1"/>
    <property type="match status" value="2"/>
</dbReference>
<dbReference type="InterPro" id="IPR013155">
    <property type="entry name" value="M/V/L/I-tRNA-synth_anticd-bd"/>
</dbReference>
<dbReference type="InterPro" id="IPR009080">
    <property type="entry name" value="tRNAsynth_Ia_anticodon-bd"/>
</dbReference>
<dbReference type="InterPro" id="IPR010978">
    <property type="entry name" value="tRNA-bd_arm"/>
</dbReference>
<dbReference type="RefSeq" id="WP_145240650.1">
    <property type="nucleotide sequence ID" value="NZ_CP036273.1"/>
</dbReference>
<dbReference type="InterPro" id="IPR033705">
    <property type="entry name" value="Anticodon_Ia_Val"/>
</dbReference>
<dbReference type="InterPro" id="IPR002303">
    <property type="entry name" value="Valyl-tRNA_ligase"/>
</dbReference>
<dbReference type="SUPFAM" id="SSF50677">
    <property type="entry name" value="ValRS/IleRS/LeuRS editing domain"/>
    <property type="match status" value="1"/>
</dbReference>
<dbReference type="CDD" id="cd00817">
    <property type="entry name" value="ValRS_core"/>
    <property type="match status" value="1"/>
</dbReference>
<keyword evidence="3 10" id="KW-0963">Cytoplasm</keyword>
<dbReference type="InterPro" id="IPR014729">
    <property type="entry name" value="Rossmann-like_a/b/a_fold"/>
</dbReference>
<dbReference type="Gene3D" id="3.40.50.620">
    <property type="entry name" value="HUPs"/>
    <property type="match status" value="2"/>
</dbReference>
<comment type="domain">
    <text evidence="10">ValRS has two distinct active sites: one for aminoacylation and one for editing. The misactivated threonine is translocated from the active site to the editing site.</text>
</comment>
<comment type="subunit">
    <text evidence="2 10">Monomer.</text>
</comment>
<feature type="domain" description="Aminoacyl-tRNA synthetase class Ia" evidence="11">
    <location>
        <begin position="530"/>
        <end position="662"/>
    </location>
</feature>
<keyword evidence="4 10" id="KW-0436">Ligase</keyword>
<dbReference type="SUPFAM" id="SSF46589">
    <property type="entry name" value="tRNA-binding arm"/>
    <property type="match status" value="1"/>
</dbReference>
<dbReference type="Gene3D" id="3.90.740.10">
    <property type="entry name" value="Valyl/Leucyl/Isoleucyl-tRNA synthetase, editing domain"/>
    <property type="match status" value="1"/>
</dbReference>
<dbReference type="AlphaFoldDB" id="A0A517XVQ2"/>
<feature type="domain" description="Methionyl/Valyl/Leucyl/Isoleucyl-tRNA synthetase anticodon-binding" evidence="12">
    <location>
        <begin position="762"/>
        <end position="918"/>
    </location>
</feature>
<gene>
    <name evidence="10 14" type="primary">valS</name>
    <name evidence="14" type="ORF">ETAA1_35620</name>
</gene>
<dbReference type="CDD" id="cd07962">
    <property type="entry name" value="Anticodon_Ia_Val"/>
    <property type="match status" value="1"/>
</dbReference>
<evidence type="ECO:0000256" key="4">
    <source>
        <dbReference type="ARBA" id="ARBA00022598"/>
    </source>
</evidence>
<dbReference type="FunFam" id="3.40.50.620:FF:000032">
    <property type="entry name" value="Valine--tRNA ligase"/>
    <property type="match status" value="1"/>
</dbReference>
<comment type="domain">
    <text evidence="10">The C-terminal coiled-coil domain is crucial for aminoacylation activity.</text>
</comment>
<dbReference type="Gene3D" id="1.10.287.380">
    <property type="entry name" value="Valyl-tRNA synthetase, C-terminal domain"/>
    <property type="match status" value="1"/>
</dbReference>
<dbReference type="Proteomes" id="UP000319576">
    <property type="component" value="Chromosome"/>
</dbReference>
<keyword evidence="6 10" id="KW-0067">ATP-binding</keyword>
<dbReference type="InterPro" id="IPR002300">
    <property type="entry name" value="aa-tRNA-synth_Ia"/>
</dbReference>
<dbReference type="EC" id="6.1.1.9" evidence="10"/>
<comment type="subcellular location">
    <subcellularLocation>
        <location evidence="1 10">Cytoplasm</location>
    </subcellularLocation>
</comment>
<dbReference type="GO" id="GO:0005524">
    <property type="term" value="F:ATP binding"/>
    <property type="evidence" value="ECO:0007669"/>
    <property type="project" value="UniProtKB-UniRule"/>
</dbReference>
<evidence type="ECO:0000256" key="2">
    <source>
        <dbReference type="ARBA" id="ARBA00011245"/>
    </source>
</evidence>
<evidence type="ECO:0000256" key="1">
    <source>
        <dbReference type="ARBA" id="ARBA00004496"/>
    </source>
</evidence>
<evidence type="ECO:0000259" key="12">
    <source>
        <dbReference type="Pfam" id="PF08264"/>
    </source>
</evidence>
<comment type="similarity">
    <text evidence="10">Belongs to the class-I aminoacyl-tRNA synthetase family. ValS type 1 subfamily.</text>
</comment>
<feature type="binding site" evidence="10">
    <location>
        <position position="629"/>
    </location>
    <ligand>
        <name>ATP</name>
        <dbReference type="ChEBI" id="CHEBI:30616"/>
    </ligand>
</feature>
<dbReference type="InterPro" id="IPR001412">
    <property type="entry name" value="aa-tRNA-synth_I_CS"/>
</dbReference>
<evidence type="ECO:0000259" key="11">
    <source>
        <dbReference type="Pfam" id="PF00133"/>
    </source>
</evidence>
<dbReference type="NCBIfam" id="NF004349">
    <property type="entry name" value="PRK05729.1"/>
    <property type="match status" value="1"/>
</dbReference>
<name>A0A517XVQ2_9BACT</name>
<dbReference type="PRINTS" id="PR00986">
    <property type="entry name" value="TRNASYNTHVAL"/>
</dbReference>
<evidence type="ECO:0000259" key="13">
    <source>
        <dbReference type="Pfam" id="PF10458"/>
    </source>
</evidence>
<dbReference type="PANTHER" id="PTHR11946">
    <property type="entry name" value="VALYL-TRNA SYNTHETASES"/>
    <property type="match status" value="1"/>
</dbReference>
<dbReference type="InterPro" id="IPR037118">
    <property type="entry name" value="Val-tRNA_synth_C_sf"/>
</dbReference>
<dbReference type="GO" id="GO:0002161">
    <property type="term" value="F:aminoacyl-tRNA deacylase activity"/>
    <property type="evidence" value="ECO:0007669"/>
    <property type="project" value="InterPro"/>
</dbReference>
<dbReference type="PROSITE" id="PS00178">
    <property type="entry name" value="AA_TRNA_LIGASE_I"/>
    <property type="match status" value="1"/>
</dbReference>
<evidence type="ECO:0000256" key="7">
    <source>
        <dbReference type="ARBA" id="ARBA00022917"/>
    </source>
</evidence>
<dbReference type="HAMAP" id="MF_02004">
    <property type="entry name" value="Val_tRNA_synth_type1"/>
    <property type="match status" value="1"/>
</dbReference>